<dbReference type="InterPro" id="IPR014729">
    <property type="entry name" value="Rossmann-like_a/b/a_fold"/>
</dbReference>
<dbReference type="InterPro" id="IPR002500">
    <property type="entry name" value="PAPS_reduct_dom"/>
</dbReference>
<dbReference type="Gene3D" id="3.40.50.620">
    <property type="entry name" value="HUPs"/>
    <property type="match status" value="1"/>
</dbReference>
<dbReference type="Pfam" id="PF01507">
    <property type="entry name" value="PAPS_reduct"/>
    <property type="match status" value="1"/>
</dbReference>
<dbReference type="InterPro" id="IPR050128">
    <property type="entry name" value="Sulfate_adenylyltrnsfr_sub2"/>
</dbReference>
<dbReference type="SUPFAM" id="SSF52402">
    <property type="entry name" value="Adenine nucleotide alpha hydrolases-like"/>
    <property type="match status" value="1"/>
</dbReference>
<reference evidence="2" key="1">
    <citation type="submission" date="2018-10" db="EMBL/GenBank/DDBJ databases">
        <title>Schaedlerella arabinophila gen. nov. sp. nov., isolated from the mouse intestinal tract and comparative analysis with the genome of the closely related altered Schaedler flora strain ASF502.</title>
        <authorList>
            <person name="Miyake S."/>
            <person name="Soh M."/>
            <person name="Seedorf H."/>
        </authorList>
    </citation>
    <scope>NUCLEOTIDE SEQUENCE [LARGE SCALE GENOMIC DNA]</scope>
    <source>
        <strain evidence="2">DSM 106076</strain>
    </source>
</reference>
<gene>
    <name evidence="2" type="ORF">EBB54_20595</name>
</gene>
<protein>
    <submittedName>
        <fullName evidence="2">3'-phosphoadenosine 5'-phosphosulfate sulfotransferase (PAPS reductase)/FAD synthetase</fullName>
    </submittedName>
</protein>
<proteinExistence type="predicted"/>
<keyword evidence="2" id="KW-0808">Transferase</keyword>
<evidence type="ECO:0000313" key="2">
    <source>
        <dbReference type="EMBL" id="RRK33477.1"/>
    </source>
</evidence>
<dbReference type="PANTHER" id="PTHR43196">
    <property type="entry name" value="SULFATE ADENYLYLTRANSFERASE SUBUNIT 2"/>
    <property type="match status" value="1"/>
</dbReference>
<keyword evidence="3" id="KW-1185">Reference proteome</keyword>
<evidence type="ECO:0000313" key="3">
    <source>
        <dbReference type="Proteomes" id="UP000274920"/>
    </source>
</evidence>
<organism evidence="2 3">
    <name type="scientific">Schaedlerella arabinosiphila</name>
    <dbReference type="NCBI Taxonomy" id="2044587"/>
    <lineage>
        <taxon>Bacteria</taxon>
        <taxon>Bacillati</taxon>
        <taxon>Bacillota</taxon>
        <taxon>Clostridia</taxon>
        <taxon>Lachnospirales</taxon>
        <taxon>Lachnospiraceae</taxon>
        <taxon>Schaedlerella</taxon>
    </lineage>
</organism>
<comment type="caution">
    <text evidence="2">The sequence shown here is derived from an EMBL/GenBank/DDBJ whole genome shotgun (WGS) entry which is preliminary data.</text>
</comment>
<evidence type="ECO:0000259" key="1">
    <source>
        <dbReference type="Pfam" id="PF01507"/>
    </source>
</evidence>
<dbReference type="AlphaFoldDB" id="A0A3R8JRF7"/>
<name>A0A3R8JRF7_9FIRM</name>
<dbReference type="Proteomes" id="UP000274920">
    <property type="component" value="Unassembled WGS sequence"/>
</dbReference>
<accession>A0A3R8JRF7</accession>
<feature type="domain" description="Phosphoadenosine phosphosulphate reductase" evidence="1">
    <location>
        <begin position="18"/>
        <end position="132"/>
    </location>
</feature>
<dbReference type="EMBL" id="RHJS01000002">
    <property type="protein sequence ID" value="RRK33477.1"/>
    <property type="molecule type" value="Genomic_DNA"/>
</dbReference>
<sequence length="273" mass="32566">MSPNRVHEDGGKEKLYAASLSGGKDSTAMVLRLVEEGWPLDFVMFCDTGLEFPQMYEHVERLEKALPVPVVRLKEGKGFEYYLLHYTPERKDPDSPYAGKPGMSWAGPRNRWCTSVLKTAVINRYLSGLRKKYEIVQYIGIAADEPQRVREYRYPLVEWGMTEKDCLDYCYERGYDWGGLYRLFDRVSCWCCPLQGLEELRTLRREFPELWERLLEWETQTWRDFRKDFSVQELEVRFRFEEERIREGKRIRGKEFFKELYGRLGRDGDRTEI</sequence>
<dbReference type="PANTHER" id="PTHR43196:SF2">
    <property type="entry name" value="PHOSPHOADENOSINE PHOSPHOSULFATE REDUCTASE"/>
    <property type="match status" value="1"/>
</dbReference>
<dbReference type="GO" id="GO:0016740">
    <property type="term" value="F:transferase activity"/>
    <property type="evidence" value="ECO:0007669"/>
    <property type="project" value="UniProtKB-KW"/>
</dbReference>